<keyword evidence="7" id="KW-1185">Reference proteome</keyword>
<evidence type="ECO:0000256" key="3">
    <source>
        <dbReference type="ARBA" id="ARBA00022833"/>
    </source>
</evidence>
<dbReference type="STRING" id="5599.A0A177D6A3"/>
<gene>
    <name evidence="6" type="ORF">CC77DRAFT_948847</name>
</gene>
<dbReference type="KEGG" id="aalt:CC77DRAFT_948847"/>
<accession>A0A177D6A3</accession>
<evidence type="ECO:0000259" key="5">
    <source>
        <dbReference type="PROSITE" id="PS50865"/>
    </source>
</evidence>
<name>A0A177D6A3_ALTAL</name>
<dbReference type="AlphaFoldDB" id="A0A177D6A3"/>
<dbReference type="Pfam" id="PF01753">
    <property type="entry name" value="zf-MYND"/>
    <property type="match status" value="1"/>
</dbReference>
<dbReference type="Gene3D" id="6.10.140.2220">
    <property type="match status" value="1"/>
</dbReference>
<reference evidence="6 7" key="1">
    <citation type="submission" date="2016-05" db="EMBL/GenBank/DDBJ databases">
        <title>Comparative analysis of secretome profiles of manganese(II)-oxidizing ascomycete fungi.</title>
        <authorList>
            <consortium name="DOE Joint Genome Institute"/>
            <person name="Zeiner C.A."/>
            <person name="Purvine S.O."/>
            <person name="Zink E.M."/>
            <person name="Wu S."/>
            <person name="Pasa-Tolic L."/>
            <person name="Chaput D.L."/>
            <person name="Haridas S."/>
            <person name="Grigoriev I.V."/>
            <person name="Santelli C.M."/>
            <person name="Hansel C.M."/>
        </authorList>
    </citation>
    <scope>NUCLEOTIDE SEQUENCE [LARGE SCALE GENOMIC DNA]</scope>
    <source>
        <strain evidence="6 7">SRC1lrK2f</strain>
    </source>
</reference>
<evidence type="ECO:0000256" key="2">
    <source>
        <dbReference type="ARBA" id="ARBA00022771"/>
    </source>
</evidence>
<evidence type="ECO:0000256" key="4">
    <source>
        <dbReference type="PROSITE-ProRule" id="PRU00134"/>
    </source>
</evidence>
<dbReference type="EMBL" id="KV441500">
    <property type="protein sequence ID" value="OAG14469.1"/>
    <property type="molecule type" value="Genomic_DNA"/>
</dbReference>
<proteinExistence type="predicted"/>
<dbReference type="VEuPathDB" id="FungiDB:CC77DRAFT_948847"/>
<dbReference type="OMA" id="ADCHESS"/>
<dbReference type="SUPFAM" id="SSF144232">
    <property type="entry name" value="HIT/MYND zinc finger-like"/>
    <property type="match status" value="1"/>
</dbReference>
<dbReference type="InterPro" id="IPR002893">
    <property type="entry name" value="Znf_MYND"/>
</dbReference>
<keyword evidence="1" id="KW-0479">Metal-binding</keyword>
<dbReference type="GeneID" id="29120816"/>
<keyword evidence="2 4" id="KW-0863">Zinc-finger</keyword>
<dbReference type="Proteomes" id="UP000077248">
    <property type="component" value="Unassembled WGS sequence"/>
</dbReference>
<feature type="domain" description="MYND-type" evidence="5">
    <location>
        <begin position="9"/>
        <end position="49"/>
    </location>
</feature>
<sequence length="362" mass="40415">MATGAEAACVVCGGPAHNKCGACKLDTSSRHYCGKACQVKDWPTHKKACKDIQNTNLEKKLTRVANIVQQGYYGFRKNTWDIPIVKVDRLGNNDLVLYISVPLSVSHANYISEFPQHLVSDKLTENAMLCALVRSEPATWMYSIIGELTKGLDVKIEEIRVVLKPRVHKVITRLVNDGDSQGYPGYQPEHKHEIFRVTSTKTKKVWIIDIGGTQFGIHRAMWTWKEYQSPFTQEVDQAFPFGTHKAALKNASEFQGNPTLTCGVSGKIAECLASAVNNDWQAASDFTLSQMVALDEEHFNKAKLELLKFMNGVVRIFVHTNNFQAEHKAAVAYELNHPGLSKRRTKEVLNAFFASVASSETV</sequence>
<evidence type="ECO:0000313" key="6">
    <source>
        <dbReference type="EMBL" id="OAG14469.1"/>
    </source>
</evidence>
<evidence type="ECO:0000313" key="7">
    <source>
        <dbReference type="Proteomes" id="UP000077248"/>
    </source>
</evidence>
<organism evidence="6 7">
    <name type="scientific">Alternaria alternata</name>
    <name type="common">Alternaria rot fungus</name>
    <name type="synonym">Torula alternata</name>
    <dbReference type="NCBI Taxonomy" id="5599"/>
    <lineage>
        <taxon>Eukaryota</taxon>
        <taxon>Fungi</taxon>
        <taxon>Dikarya</taxon>
        <taxon>Ascomycota</taxon>
        <taxon>Pezizomycotina</taxon>
        <taxon>Dothideomycetes</taxon>
        <taxon>Pleosporomycetidae</taxon>
        <taxon>Pleosporales</taxon>
        <taxon>Pleosporineae</taxon>
        <taxon>Pleosporaceae</taxon>
        <taxon>Alternaria</taxon>
        <taxon>Alternaria sect. Alternaria</taxon>
        <taxon>Alternaria alternata complex</taxon>
    </lineage>
</organism>
<keyword evidence="3" id="KW-0862">Zinc</keyword>
<protein>
    <recommendedName>
        <fullName evidence="5">MYND-type domain-containing protein</fullName>
    </recommendedName>
</protein>
<dbReference type="RefSeq" id="XP_018379890.1">
    <property type="nucleotide sequence ID" value="XM_018535222.1"/>
</dbReference>
<dbReference type="GO" id="GO:0008270">
    <property type="term" value="F:zinc ion binding"/>
    <property type="evidence" value="ECO:0007669"/>
    <property type="project" value="UniProtKB-KW"/>
</dbReference>
<evidence type="ECO:0000256" key="1">
    <source>
        <dbReference type="ARBA" id="ARBA00022723"/>
    </source>
</evidence>
<dbReference type="PROSITE" id="PS50865">
    <property type="entry name" value="ZF_MYND_2"/>
    <property type="match status" value="1"/>
</dbReference>